<dbReference type="Proteomes" id="UP000034207">
    <property type="component" value="Unassembled WGS sequence"/>
</dbReference>
<keyword evidence="4 11" id="KW-0067">ATP-binding</keyword>
<keyword evidence="3 11" id="KW-0547">Nucleotide-binding</keyword>
<dbReference type="EC" id="6.1.1.1" evidence="1 9"/>
<evidence type="ECO:0000256" key="4">
    <source>
        <dbReference type="ARBA" id="ARBA00022840"/>
    </source>
</evidence>
<keyword evidence="5 10" id="KW-0694">RNA-binding</keyword>
<keyword evidence="2 11" id="KW-0436">Ligase</keyword>
<dbReference type="NCBIfam" id="TIGR00234">
    <property type="entry name" value="tyrS"/>
    <property type="match status" value="1"/>
</dbReference>
<dbReference type="Pfam" id="PF22421">
    <property type="entry name" value="SYY_C-terminal"/>
    <property type="match status" value="1"/>
</dbReference>
<dbReference type="Pfam" id="PF00579">
    <property type="entry name" value="tRNA-synt_1b"/>
    <property type="match status" value="1"/>
</dbReference>
<evidence type="ECO:0000256" key="11">
    <source>
        <dbReference type="RuleBase" id="RU363036"/>
    </source>
</evidence>
<evidence type="ECO:0000313" key="14">
    <source>
        <dbReference type="Proteomes" id="UP000034207"/>
    </source>
</evidence>
<dbReference type="InterPro" id="IPR002942">
    <property type="entry name" value="S4_RNA-bd"/>
</dbReference>
<dbReference type="InterPro" id="IPR054608">
    <property type="entry name" value="SYY-like_C"/>
</dbReference>
<dbReference type="SUPFAM" id="SSF52374">
    <property type="entry name" value="Nucleotidylyl transferase"/>
    <property type="match status" value="1"/>
</dbReference>
<dbReference type="InterPro" id="IPR002307">
    <property type="entry name" value="Tyr-tRNA-ligase"/>
</dbReference>
<dbReference type="PATRIC" id="fig|1618345.3.peg.1144"/>
<dbReference type="Gene3D" id="3.40.50.620">
    <property type="entry name" value="HUPs"/>
    <property type="match status" value="1"/>
</dbReference>
<dbReference type="SUPFAM" id="SSF55174">
    <property type="entry name" value="Alpha-L RNA-binding motif"/>
    <property type="match status" value="1"/>
</dbReference>
<organism evidence="13 14">
    <name type="scientific">candidate division CPR2 bacterium GW2011_GWC2_39_10</name>
    <dbReference type="NCBI Taxonomy" id="1618345"/>
    <lineage>
        <taxon>Bacteria</taxon>
        <taxon>Bacteria division CPR2</taxon>
    </lineage>
</organism>
<dbReference type="GO" id="GO:0003723">
    <property type="term" value="F:RNA binding"/>
    <property type="evidence" value="ECO:0007669"/>
    <property type="project" value="UniProtKB-KW"/>
</dbReference>
<dbReference type="GO" id="GO:0005524">
    <property type="term" value="F:ATP binding"/>
    <property type="evidence" value="ECO:0007669"/>
    <property type="project" value="UniProtKB-KW"/>
</dbReference>
<keyword evidence="7 11" id="KW-0030">Aminoacyl-tRNA synthetase</keyword>
<dbReference type="PROSITE" id="PS50889">
    <property type="entry name" value="S4"/>
    <property type="match status" value="1"/>
</dbReference>
<reference evidence="13" key="1">
    <citation type="journal article" date="2015" name="Nature">
        <title>rRNA introns, odd ribosomes, and small enigmatic genomes across a large radiation of phyla.</title>
        <authorList>
            <person name="Brown C.T."/>
            <person name="Hug L.A."/>
            <person name="Thomas B.C."/>
            <person name="Sharon I."/>
            <person name="Castelle C.J."/>
            <person name="Singh A."/>
            <person name="Wilkins M.J."/>
            <person name="Williams K.H."/>
            <person name="Banfield J.F."/>
        </authorList>
    </citation>
    <scope>NUCLEOTIDE SEQUENCE [LARGE SCALE GENOMIC DNA]</scope>
</reference>
<proteinExistence type="inferred from homology"/>
<evidence type="ECO:0000313" key="13">
    <source>
        <dbReference type="EMBL" id="KKQ93065.1"/>
    </source>
</evidence>
<dbReference type="InterPro" id="IPR014729">
    <property type="entry name" value="Rossmann-like_a/b/a_fold"/>
</dbReference>
<dbReference type="GO" id="GO:0004831">
    <property type="term" value="F:tyrosine-tRNA ligase activity"/>
    <property type="evidence" value="ECO:0007669"/>
    <property type="project" value="UniProtKB-UniRule"/>
</dbReference>
<evidence type="ECO:0000256" key="6">
    <source>
        <dbReference type="ARBA" id="ARBA00022917"/>
    </source>
</evidence>
<dbReference type="InterPro" id="IPR036986">
    <property type="entry name" value="S4_RNA-bd_sf"/>
</dbReference>
<dbReference type="CDD" id="cd00165">
    <property type="entry name" value="S4"/>
    <property type="match status" value="1"/>
</dbReference>
<dbReference type="InterPro" id="IPR002305">
    <property type="entry name" value="aa-tRNA-synth_Ic"/>
</dbReference>
<comment type="caution">
    <text evidence="13">The sequence shown here is derived from an EMBL/GenBank/DDBJ whole genome shotgun (WGS) entry which is preliminary data.</text>
</comment>
<gene>
    <name evidence="13" type="ORF">UT18_C0028G0008</name>
</gene>
<evidence type="ECO:0000256" key="7">
    <source>
        <dbReference type="ARBA" id="ARBA00023146"/>
    </source>
</evidence>
<evidence type="ECO:0000256" key="5">
    <source>
        <dbReference type="ARBA" id="ARBA00022884"/>
    </source>
</evidence>
<dbReference type="AlphaFoldDB" id="A0A0G0LYH4"/>
<dbReference type="GO" id="GO:0005829">
    <property type="term" value="C:cytosol"/>
    <property type="evidence" value="ECO:0007669"/>
    <property type="project" value="TreeGrafter"/>
</dbReference>
<dbReference type="GO" id="GO:0006437">
    <property type="term" value="P:tyrosyl-tRNA aminoacylation"/>
    <property type="evidence" value="ECO:0007669"/>
    <property type="project" value="UniProtKB-UniRule"/>
</dbReference>
<dbReference type="InterPro" id="IPR024088">
    <property type="entry name" value="Tyr-tRNA-ligase_bac-type"/>
</dbReference>
<comment type="similarity">
    <text evidence="11">Belongs to the class-I aminoacyl-tRNA synthetase family.</text>
</comment>
<dbReference type="PRINTS" id="PR01040">
    <property type="entry name" value="TRNASYNTHTYR"/>
</dbReference>
<evidence type="ECO:0000259" key="12">
    <source>
        <dbReference type="SMART" id="SM00363"/>
    </source>
</evidence>
<accession>A0A0G0LYH4</accession>
<evidence type="ECO:0000256" key="8">
    <source>
        <dbReference type="ARBA" id="ARBA00048248"/>
    </source>
</evidence>
<protein>
    <recommendedName>
        <fullName evidence="1 9">Tyrosine--tRNA ligase</fullName>
        <ecNumber evidence="1 9">6.1.1.1</ecNumber>
    </recommendedName>
</protein>
<sequence>MIRQTARQPMTREQVLGSAKTYKDQASKFIDFDSKNAAEIRYNSEWLDKMTFKEVIELAANFTVQQMLERDMFERRIAEEKPIHLHEFLYPLMQGYDAVALEADVQIGGTDQTFNMLAGRQLNRQLKNKTMVVITTPLLEGTDGRKMSKSYNNYIGVSDEPFDMFGKVMSMKDELIITYLILATDLPADQIRKYEKDLEQGANPRDIKAKLAHQIVKEMHNEDEAKKAAEEFDKVFKEKGKPTDIPEFKIEGKRKLVDVLVEAGVVNSKNEVRRLIVQGGVKVDDKVVEDIDLEIEPKGQVVQVGKRRFLKLI</sequence>
<dbReference type="PANTHER" id="PTHR11766">
    <property type="entry name" value="TYROSYL-TRNA SYNTHETASE"/>
    <property type="match status" value="1"/>
</dbReference>
<keyword evidence="6 11" id="KW-0648">Protein biosynthesis</keyword>
<dbReference type="STRING" id="1618345.UT18_C0028G0008"/>
<dbReference type="Gene3D" id="1.10.240.10">
    <property type="entry name" value="Tyrosyl-Transfer RNA Synthetase"/>
    <property type="match status" value="1"/>
</dbReference>
<evidence type="ECO:0000256" key="2">
    <source>
        <dbReference type="ARBA" id="ARBA00022598"/>
    </source>
</evidence>
<name>A0A0G0LYH4_UNCC2</name>
<feature type="domain" description="RNA-binding S4" evidence="12">
    <location>
        <begin position="255"/>
        <end position="311"/>
    </location>
</feature>
<evidence type="ECO:0000256" key="3">
    <source>
        <dbReference type="ARBA" id="ARBA00022741"/>
    </source>
</evidence>
<dbReference type="Gene3D" id="3.10.290.10">
    <property type="entry name" value="RNA-binding S4 domain"/>
    <property type="match status" value="1"/>
</dbReference>
<dbReference type="SMART" id="SM00363">
    <property type="entry name" value="S4"/>
    <property type="match status" value="1"/>
</dbReference>
<evidence type="ECO:0000256" key="10">
    <source>
        <dbReference type="PROSITE-ProRule" id="PRU00182"/>
    </source>
</evidence>
<comment type="catalytic activity">
    <reaction evidence="8">
        <text>tRNA(Tyr) + L-tyrosine + ATP = L-tyrosyl-tRNA(Tyr) + AMP + diphosphate + H(+)</text>
        <dbReference type="Rhea" id="RHEA:10220"/>
        <dbReference type="Rhea" id="RHEA-COMP:9706"/>
        <dbReference type="Rhea" id="RHEA-COMP:9707"/>
        <dbReference type="ChEBI" id="CHEBI:15378"/>
        <dbReference type="ChEBI" id="CHEBI:30616"/>
        <dbReference type="ChEBI" id="CHEBI:33019"/>
        <dbReference type="ChEBI" id="CHEBI:58315"/>
        <dbReference type="ChEBI" id="CHEBI:78442"/>
        <dbReference type="ChEBI" id="CHEBI:78536"/>
        <dbReference type="ChEBI" id="CHEBI:456215"/>
        <dbReference type="EC" id="6.1.1.1"/>
    </reaction>
</comment>
<evidence type="ECO:0000256" key="9">
    <source>
        <dbReference type="NCBIfam" id="TIGR00234"/>
    </source>
</evidence>
<dbReference type="PANTHER" id="PTHR11766:SF1">
    <property type="entry name" value="TYROSINE--TRNA LIGASE"/>
    <property type="match status" value="1"/>
</dbReference>
<evidence type="ECO:0000256" key="1">
    <source>
        <dbReference type="ARBA" id="ARBA00013160"/>
    </source>
</evidence>
<dbReference type="EMBL" id="LBVV01000028">
    <property type="protein sequence ID" value="KKQ93065.1"/>
    <property type="molecule type" value="Genomic_DNA"/>
</dbReference>